<feature type="domain" description="Inhibitor I9" evidence="10">
    <location>
        <begin position="67"/>
        <end position="139"/>
    </location>
</feature>
<dbReference type="PROSITE" id="PS00137">
    <property type="entry name" value="SUBTILASE_HIS"/>
    <property type="match status" value="1"/>
</dbReference>
<dbReference type="InterPro" id="IPR022398">
    <property type="entry name" value="Peptidase_S8_His-AS"/>
</dbReference>
<dbReference type="InterPro" id="IPR000209">
    <property type="entry name" value="Peptidase_S8/S53_dom"/>
</dbReference>
<dbReference type="Gene3D" id="3.50.30.30">
    <property type="match status" value="1"/>
</dbReference>
<keyword evidence="5 7" id="KW-0720">Serine protease</keyword>
<feature type="domain" description="Subtilisin-like protease fibronectin type-III" evidence="11">
    <location>
        <begin position="703"/>
        <end position="799"/>
    </location>
</feature>
<gene>
    <name evidence="12" type="ORF">CASFOL_015974</name>
</gene>
<dbReference type="PROSITE" id="PS00138">
    <property type="entry name" value="SUBTILASE_SER"/>
    <property type="match status" value="1"/>
</dbReference>
<keyword evidence="2 7" id="KW-0645">Protease</keyword>
<dbReference type="InterPro" id="IPR015500">
    <property type="entry name" value="Peptidase_S8_subtilisin-rel"/>
</dbReference>
<evidence type="ECO:0000256" key="3">
    <source>
        <dbReference type="ARBA" id="ARBA00022729"/>
    </source>
</evidence>
<evidence type="ECO:0000256" key="1">
    <source>
        <dbReference type="ARBA" id="ARBA00011073"/>
    </source>
</evidence>
<evidence type="ECO:0000256" key="4">
    <source>
        <dbReference type="ARBA" id="ARBA00022801"/>
    </source>
</evidence>
<evidence type="ECO:0000256" key="7">
    <source>
        <dbReference type="PROSITE-ProRule" id="PRU01240"/>
    </source>
</evidence>
<keyword evidence="3" id="KW-0732">Signal</keyword>
<dbReference type="SUPFAM" id="SSF54897">
    <property type="entry name" value="Protease propeptides/inhibitors"/>
    <property type="match status" value="1"/>
</dbReference>
<dbReference type="InterPro" id="IPR045051">
    <property type="entry name" value="SBT"/>
</dbReference>
<evidence type="ECO:0000256" key="6">
    <source>
        <dbReference type="PIRSR" id="PIRSR615500-1"/>
    </source>
</evidence>
<dbReference type="InterPro" id="IPR034197">
    <property type="entry name" value="Peptidases_S8_3"/>
</dbReference>
<comment type="similarity">
    <text evidence="1 7">Belongs to the peptidase S8 family.</text>
</comment>
<dbReference type="InterPro" id="IPR041469">
    <property type="entry name" value="Subtilisin-like_FN3"/>
</dbReference>
<evidence type="ECO:0000313" key="12">
    <source>
        <dbReference type="EMBL" id="KAL3641006.1"/>
    </source>
</evidence>
<dbReference type="Pfam" id="PF05922">
    <property type="entry name" value="Inhibitor_I9"/>
    <property type="match status" value="1"/>
</dbReference>
<name>A0ABD3DJA7_9LAMI</name>
<evidence type="ECO:0000259" key="11">
    <source>
        <dbReference type="Pfam" id="PF17766"/>
    </source>
</evidence>
<dbReference type="PANTHER" id="PTHR10795">
    <property type="entry name" value="PROPROTEIN CONVERTASE SUBTILISIN/KEXIN"/>
    <property type="match status" value="1"/>
</dbReference>
<dbReference type="InterPro" id="IPR010259">
    <property type="entry name" value="S8pro/Inhibitor_I9"/>
</dbReference>
<dbReference type="InterPro" id="IPR037045">
    <property type="entry name" value="S8pro/Inhibitor_I9_sf"/>
</dbReference>
<feature type="active site" description="Charge relay system" evidence="6 7">
    <location>
        <position position="248"/>
    </location>
</feature>
<dbReference type="AlphaFoldDB" id="A0ABD3DJA7"/>
<feature type="active site" description="Charge relay system" evidence="6 7">
    <location>
        <position position="585"/>
    </location>
</feature>
<dbReference type="CDD" id="cd04852">
    <property type="entry name" value="Peptidases_S8_3"/>
    <property type="match status" value="1"/>
</dbReference>
<dbReference type="Pfam" id="PF00082">
    <property type="entry name" value="Peptidase_S8"/>
    <property type="match status" value="1"/>
</dbReference>
<dbReference type="CDD" id="cd02120">
    <property type="entry name" value="PA_subtilisin_like"/>
    <property type="match status" value="1"/>
</dbReference>
<reference evidence="13" key="1">
    <citation type="journal article" date="2024" name="IScience">
        <title>Strigolactones Initiate the Formation of Haustorium-like Structures in Castilleja.</title>
        <authorList>
            <person name="Buerger M."/>
            <person name="Peterson D."/>
            <person name="Chory J."/>
        </authorList>
    </citation>
    <scope>NUCLEOTIDE SEQUENCE [LARGE SCALE GENOMIC DNA]</scope>
</reference>
<accession>A0ABD3DJA7</accession>
<dbReference type="Gene3D" id="3.30.70.80">
    <property type="entry name" value="Peptidase S8 propeptide/proteinase inhibitor I9"/>
    <property type="match status" value="1"/>
</dbReference>
<evidence type="ECO:0000256" key="5">
    <source>
        <dbReference type="ARBA" id="ARBA00022825"/>
    </source>
</evidence>
<dbReference type="Pfam" id="PF17766">
    <property type="entry name" value="fn3_6"/>
    <property type="match status" value="1"/>
</dbReference>
<evidence type="ECO:0000259" key="10">
    <source>
        <dbReference type="Pfam" id="PF05922"/>
    </source>
</evidence>
<sequence length="802" mass="86299">MVNLELDFRREVPVTCHFTVIFVRVSRIWQCAAADSSQSEGSSFLLLVSFLGEASINRAESKHDDKVYIVYMGGLRSRNGAGRSDHAQLLSELMKRKKNHILHTYNNSFLGFAARLTDKEAKLLAKSPGVVSVFPDQVAQPQTTRSWDFLTSQNYASKVRDSTTPTSSPSQVSWSTGSDTIIGIIDFGIWPKHPIFNDKYMSAIPSRWKGICMPGEAFTCNRKVIGARYYDNPESPGSITTPLDFEGHGTHVASIAAGRHVWGGASYYGLAQGIPRGGSPESRIAAYRVCGADGDCKGAAILKAFDDAIADGVDVISISLGFWLQGPDPFIRDPIAIGAFHAAEKGVVVVSSGGNGGPSPGTVEKVVPWIVTVAATTIDRDFESKIVLGQNTVFKGGGINFSSLKKSAVYPLIDGCAAGTDHTDVADASDCVPGSLEDEKVKGKIVLCENKVMKGKKFNKLKSQGAIGMILVDDIHAQVPFKYGTNPIAAVNEEDGARIRYYIHSTRNASATILPTRSVIRSNKPAPVVVFFSSRGPPGFGVQNLIKPDIAAPGLGILAAWPPLNDSSWAFPGKPPLFNIESGTSQACPHVSGLAATIKSRHPTWTPDFIRSAIMTTATVKNNLNAPIITSTGARATPYDIGAGQIRLFSPLSPGLVYETKTADYLQFLCNMDYSASAIKTIASTIPNDFDCPSNSSLDLISDMNYPSIAVSGLEANGSRTVRRTVTNVGEAYSTFTVTVEAPNSMHVQVEPNILRFTKTAKKLSFQVTFMLTTYSQDDLFGSITWSNGKYKVRSPFAVSSA</sequence>
<dbReference type="PRINTS" id="PR00723">
    <property type="entry name" value="SUBTILISIN"/>
</dbReference>
<dbReference type="EMBL" id="JAVIJP010000017">
    <property type="protein sequence ID" value="KAL3641006.1"/>
    <property type="molecule type" value="Genomic_DNA"/>
</dbReference>
<dbReference type="Gene3D" id="2.60.40.2310">
    <property type="match status" value="1"/>
</dbReference>
<organism evidence="12 13">
    <name type="scientific">Castilleja foliolosa</name>
    <dbReference type="NCBI Taxonomy" id="1961234"/>
    <lineage>
        <taxon>Eukaryota</taxon>
        <taxon>Viridiplantae</taxon>
        <taxon>Streptophyta</taxon>
        <taxon>Embryophyta</taxon>
        <taxon>Tracheophyta</taxon>
        <taxon>Spermatophyta</taxon>
        <taxon>Magnoliopsida</taxon>
        <taxon>eudicotyledons</taxon>
        <taxon>Gunneridae</taxon>
        <taxon>Pentapetalae</taxon>
        <taxon>asterids</taxon>
        <taxon>lamiids</taxon>
        <taxon>Lamiales</taxon>
        <taxon>Orobanchaceae</taxon>
        <taxon>Pedicularideae</taxon>
        <taxon>Castillejinae</taxon>
        <taxon>Castilleja</taxon>
    </lineage>
</organism>
<dbReference type="GO" id="GO:0004252">
    <property type="term" value="F:serine-type endopeptidase activity"/>
    <property type="evidence" value="ECO:0007669"/>
    <property type="project" value="UniProtKB-UniRule"/>
</dbReference>
<dbReference type="InterPro" id="IPR023828">
    <property type="entry name" value="Peptidase_S8_Ser-AS"/>
</dbReference>
<keyword evidence="4 7" id="KW-0378">Hydrolase</keyword>
<dbReference type="Pfam" id="PF02225">
    <property type="entry name" value="PA"/>
    <property type="match status" value="1"/>
</dbReference>
<dbReference type="SUPFAM" id="SSF52743">
    <property type="entry name" value="Subtilisin-like"/>
    <property type="match status" value="1"/>
</dbReference>
<feature type="domain" description="Peptidase S8/S53" evidence="8">
    <location>
        <begin position="177"/>
        <end position="621"/>
    </location>
</feature>
<keyword evidence="13" id="KW-1185">Reference proteome</keyword>
<dbReference type="Gene3D" id="3.40.50.200">
    <property type="entry name" value="Peptidase S8/S53 domain"/>
    <property type="match status" value="1"/>
</dbReference>
<dbReference type="GO" id="GO:0006508">
    <property type="term" value="P:proteolysis"/>
    <property type="evidence" value="ECO:0007669"/>
    <property type="project" value="UniProtKB-KW"/>
</dbReference>
<protein>
    <submittedName>
        <fullName evidence="12">Uncharacterized protein</fullName>
    </submittedName>
</protein>
<feature type="domain" description="PA" evidence="9">
    <location>
        <begin position="411"/>
        <end position="498"/>
    </location>
</feature>
<dbReference type="PROSITE" id="PS51892">
    <property type="entry name" value="SUBTILASE"/>
    <property type="match status" value="1"/>
</dbReference>
<evidence type="ECO:0000313" key="13">
    <source>
        <dbReference type="Proteomes" id="UP001632038"/>
    </source>
</evidence>
<dbReference type="InterPro" id="IPR036852">
    <property type="entry name" value="Peptidase_S8/S53_dom_sf"/>
</dbReference>
<dbReference type="InterPro" id="IPR003137">
    <property type="entry name" value="PA_domain"/>
</dbReference>
<feature type="active site" description="Charge relay system" evidence="6 7">
    <location>
        <position position="186"/>
    </location>
</feature>
<evidence type="ECO:0000259" key="9">
    <source>
        <dbReference type="Pfam" id="PF02225"/>
    </source>
</evidence>
<comment type="caution">
    <text evidence="12">The sequence shown here is derived from an EMBL/GenBank/DDBJ whole genome shotgun (WGS) entry which is preliminary data.</text>
</comment>
<proteinExistence type="inferred from homology"/>
<evidence type="ECO:0000256" key="2">
    <source>
        <dbReference type="ARBA" id="ARBA00022670"/>
    </source>
</evidence>
<dbReference type="Proteomes" id="UP001632038">
    <property type="component" value="Unassembled WGS sequence"/>
</dbReference>
<evidence type="ECO:0000259" key="8">
    <source>
        <dbReference type="Pfam" id="PF00082"/>
    </source>
</evidence>